<accession>A0A9W8X8D7</accession>
<feature type="region of interest" description="Disordered" evidence="1">
    <location>
        <begin position="302"/>
        <end position="340"/>
    </location>
</feature>
<keyword evidence="3" id="KW-1185">Reference proteome</keyword>
<dbReference type="AlphaFoldDB" id="A0A9W8X8D7"/>
<reference evidence="2" key="1">
    <citation type="submission" date="2022-10" db="EMBL/GenBank/DDBJ databases">
        <title>Tapping the CABI collections for fungal endophytes: first genome assemblies for Collariella, Neodidymelliopsis, Ascochyta clinopodiicola, Didymella pomorum, Didymosphaeria variabile, Neocosmospora piperis and Neocucurbitaria cava.</title>
        <authorList>
            <person name="Hill R."/>
        </authorList>
    </citation>
    <scope>NUCLEOTIDE SEQUENCE</scope>
    <source>
        <strain evidence="2">IMI 360193</strain>
    </source>
</reference>
<proteinExistence type="predicted"/>
<gene>
    <name evidence="2" type="ORF">N0V87_000956</name>
</gene>
<comment type="caution">
    <text evidence="2">The sequence shown here is derived from an EMBL/GenBank/DDBJ whole genome shotgun (WGS) entry which is preliminary data.</text>
</comment>
<protein>
    <submittedName>
        <fullName evidence="2">Uncharacterized protein</fullName>
    </submittedName>
</protein>
<feature type="compositionally biased region" description="Polar residues" evidence="1">
    <location>
        <begin position="313"/>
        <end position="324"/>
    </location>
</feature>
<evidence type="ECO:0000313" key="2">
    <source>
        <dbReference type="EMBL" id="KAJ4342747.1"/>
    </source>
</evidence>
<evidence type="ECO:0000313" key="3">
    <source>
        <dbReference type="Proteomes" id="UP001140562"/>
    </source>
</evidence>
<name>A0A9W8X8D7_9PLEO</name>
<dbReference type="Proteomes" id="UP001140562">
    <property type="component" value="Unassembled WGS sequence"/>
</dbReference>
<dbReference type="OrthoDB" id="3904016at2759"/>
<organism evidence="2 3">
    <name type="scientific">Didymella glomerata</name>
    <dbReference type="NCBI Taxonomy" id="749621"/>
    <lineage>
        <taxon>Eukaryota</taxon>
        <taxon>Fungi</taxon>
        <taxon>Dikarya</taxon>
        <taxon>Ascomycota</taxon>
        <taxon>Pezizomycotina</taxon>
        <taxon>Dothideomycetes</taxon>
        <taxon>Pleosporomycetidae</taxon>
        <taxon>Pleosporales</taxon>
        <taxon>Pleosporineae</taxon>
        <taxon>Didymellaceae</taxon>
        <taxon>Didymella</taxon>
    </lineage>
</organism>
<evidence type="ECO:0000256" key="1">
    <source>
        <dbReference type="SAM" id="MobiDB-lite"/>
    </source>
</evidence>
<dbReference type="EMBL" id="JAPEUV010000005">
    <property type="protein sequence ID" value="KAJ4342747.1"/>
    <property type="molecule type" value="Genomic_DNA"/>
</dbReference>
<feature type="region of interest" description="Disordered" evidence="1">
    <location>
        <begin position="200"/>
        <end position="228"/>
    </location>
</feature>
<sequence>MHFEPRPLPAPYGQSPEAFLYSPYSSQIPFSLPYDLNRLYQEKNILSKGLADCVTYLKALREKQGKCVRQLNVQPSLPQKKRKRLQQTKRHLDKEIKNRSLAEQAYLNNLQACETNIYLANIKAYELSAASIHAQDSMSIPTLYTPTLYSNSGSEATDLTWDDWTDEAAVSPFQKKSSRPFVVDDLAPDAYTEPIRRDSAVAKDAKRPPPLCRDAVEPPNSLLVPPNTAHSQYRRSSFLSPAAPDFKPTHSSVVQQNPHPPTSIKKLSISGAAAVNTIELLQKRRFSTAEIGPIMERFNVDAQSPPHHLPGHQTWSHTAPQTCPQKVARPPMNRQRTNSL</sequence>